<feature type="compositionally biased region" description="Low complexity" evidence="10">
    <location>
        <begin position="259"/>
        <end position="271"/>
    </location>
</feature>
<feature type="compositionally biased region" description="Polar residues" evidence="10">
    <location>
        <begin position="209"/>
        <end position="221"/>
    </location>
</feature>
<evidence type="ECO:0000313" key="13">
    <source>
        <dbReference type="EMBL" id="GHJ86678.1"/>
    </source>
</evidence>
<dbReference type="GO" id="GO:0005524">
    <property type="term" value="F:ATP binding"/>
    <property type="evidence" value="ECO:0007669"/>
    <property type="project" value="UniProtKB-KW"/>
</dbReference>
<dbReference type="OrthoDB" id="63267at2759"/>
<comment type="caution">
    <text evidence="13">The sequence shown here is derived from an EMBL/GenBank/DDBJ whole genome shotgun (WGS) entry which is preliminary data.</text>
</comment>
<dbReference type="PROSITE" id="PS50011">
    <property type="entry name" value="PROTEIN_KINASE_DOM"/>
    <property type="match status" value="1"/>
</dbReference>
<dbReference type="GO" id="GO:0004674">
    <property type="term" value="F:protein serine/threonine kinase activity"/>
    <property type="evidence" value="ECO:0007669"/>
    <property type="project" value="UniProtKB-KW"/>
</dbReference>
<dbReference type="EMBL" id="BLZA01000019">
    <property type="protein sequence ID" value="GHJ86678.1"/>
    <property type="molecule type" value="Genomic_DNA"/>
</dbReference>
<reference evidence="13" key="1">
    <citation type="submission" date="2020-07" db="EMBL/GenBank/DDBJ databases">
        <title>Draft Genome Sequence of a Deep-Sea Yeast, Naganishia (Cryptococcus) liquefaciens strain N6.</title>
        <authorList>
            <person name="Han Y.W."/>
            <person name="Kajitani R."/>
            <person name="Morimoto H."/>
            <person name="Parhat M."/>
            <person name="Tsubouchi H."/>
            <person name="Bakenova O."/>
            <person name="Ogata M."/>
            <person name="Argunhan B."/>
            <person name="Aoki R."/>
            <person name="Kajiwara S."/>
            <person name="Itoh T."/>
            <person name="Iwasaki H."/>
        </authorList>
    </citation>
    <scope>NUCLEOTIDE SEQUENCE</scope>
    <source>
        <strain evidence="13">N6</strain>
    </source>
</reference>
<dbReference type="PANTHER" id="PTHR24351">
    <property type="entry name" value="RIBOSOMAL PROTEIN S6 KINASE"/>
    <property type="match status" value="1"/>
</dbReference>
<organism evidence="13 14">
    <name type="scientific">Naganishia liquefaciens</name>
    <dbReference type="NCBI Taxonomy" id="104408"/>
    <lineage>
        <taxon>Eukaryota</taxon>
        <taxon>Fungi</taxon>
        <taxon>Dikarya</taxon>
        <taxon>Basidiomycota</taxon>
        <taxon>Agaricomycotina</taxon>
        <taxon>Tremellomycetes</taxon>
        <taxon>Filobasidiales</taxon>
        <taxon>Filobasidiaceae</taxon>
        <taxon>Naganishia</taxon>
    </lineage>
</organism>
<evidence type="ECO:0000256" key="9">
    <source>
        <dbReference type="ARBA" id="ARBA00048679"/>
    </source>
</evidence>
<dbReference type="InterPro" id="IPR011009">
    <property type="entry name" value="Kinase-like_dom_sf"/>
</dbReference>
<dbReference type="InterPro" id="IPR000719">
    <property type="entry name" value="Prot_kinase_dom"/>
</dbReference>
<name>A0A8H3YEW7_9TREE</name>
<evidence type="ECO:0000256" key="1">
    <source>
        <dbReference type="ARBA" id="ARBA00012513"/>
    </source>
</evidence>
<dbReference type="PROSITE" id="PS51285">
    <property type="entry name" value="AGC_KINASE_CTER"/>
    <property type="match status" value="1"/>
</dbReference>
<dbReference type="Gene3D" id="3.30.200.20">
    <property type="entry name" value="Phosphorylase Kinase, domain 1"/>
    <property type="match status" value="1"/>
</dbReference>
<feature type="compositionally biased region" description="Polar residues" evidence="10">
    <location>
        <begin position="183"/>
        <end position="199"/>
    </location>
</feature>
<sequence>MLGDQQREILRVSKVSRGHTSPAREPEQLKSMNQNRIFRSSNWLISVSSKESDIGTSNETTVQSFVVIISEPGRDHTLFRSARDFQVLHESLLITGFHPPALPDFTETYALRKELHEIDRMAAGHGEDLSKTPKKRPSIFMTRLRSFFQEPQPAATVSDQKRSVHLQFATVDQPPISPPHSPVTANRSTRTGCQESILQEPQVEPHRSLSMTPSNSSNDNSAGHIRGPLQAVQKHALKLPSDQKYGVFELQTTIKRPSHLSLHSSRGASGRSARECQQVDRDIGAPESRGNEVLTPSLPLDDLEFNRLEVDLADYLISLCSDPVIEGSDALCHFLHLRGPGTFEDTSLTDHGLQSCQKQMLNGSARSNSMPADNANFKIAEGKVSANSGTQRQTVDGDSGNGMSHIAPSCQPILGQSHILTQSKSLEDRAITIVKTVRDSGAVNEDTGVRASTSNISGEINYVPFESELELDSSQIRSEPRKVTIDDFDLIQTLGKGCAGKVVLVRHKTSRKVFALKAMVKRQVIVHSELRHAFTEQAVLKRLSCEKKGTLNPFVVKLWCSFHDEHNLYLALEFHPGGDLATQLSKWGRLGRDRARFYTAEIVEGVEGLHAAGVIYRDLKPENILLARDGHIVLVDFGLAADFYPNHRKPGCVLPHWMAANPTSSDGPDRPQLHHHLTDGLLSSQKDCCQSFVGTAEYLAPEVIKGLPYSYEVDWWSLGTMTYELLMGHTPFWANNHSDMYMKVIHDELVFPMDDALDRDTKSFIRGVSSTSRRDSPRNSTDTLTRIKTHPYFSIVNFDHVRHRRYIPPYIPLTDTSLEYDTSNFDKTFLTMDTNLKRDSTVLKQQKSGSQKISTFDESAFAVWDYAALDMDIDIGEDQSADLRSPRSAVSRGASSPSSDDDAPERGSESSSISISSLNTQDGLGSPAMRNIPEETGEEYFSTETAKAQGTAGAMTQAQLDRAVTTEQTSILLQRIHTLATEPGIISSSRHSRDMSHASTQYCHRASCDDWTFLDVKPEEQAPNGASQAGQSLSARGVVDKYRLVLRKRTGTALHKKPSWRSPTSSLIFGKATPSAYDNDNGKLSPGFLSPLSPALADIKSRLKGRTGTKRKASTKVPPLEASTPGRGHEACDVQGKTAELQRILDDRHESSRSADLAMTPNGN</sequence>
<dbReference type="FunFam" id="1.10.510.10:FF:000024">
    <property type="entry name" value="Probable serine/threonine-protein kinase cot-1"/>
    <property type="match status" value="1"/>
</dbReference>
<feature type="compositionally biased region" description="Low complexity" evidence="10">
    <location>
        <begin position="886"/>
        <end position="898"/>
    </location>
</feature>
<evidence type="ECO:0000259" key="11">
    <source>
        <dbReference type="PROSITE" id="PS50011"/>
    </source>
</evidence>
<proteinExistence type="predicted"/>
<feature type="compositionally biased region" description="Polar residues" evidence="10">
    <location>
        <begin position="385"/>
        <end position="396"/>
    </location>
</feature>
<evidence type="ECO:0000259" key="12">
    <source>
        <dbReference type="PROSITE" id="PS51285"/>
    </source>
</evidence>
<evidence type="ECO:0000256" key="8">
    <source>
        <dbReference type="ARBA" id="ARBA00047899"/>
    </source>
</evidence>
<accession>A0A8H3YEW7</accession>
<feature type="region of interest" description="Disordered" evidence="10">
    <location>
        <begin position="259"/>
        <end position="278"/>
    </location>
</feature>
<protein>
    <recommendedName>
        <fullName evidence="1">non-specific serine/threonine protein kinase</fullName>
        <ecNumber evidence="1">2.7.11.1</ecNumber>
    </recommendedName>
</protein>
<keyword evidence="14" id="KW-1185">Reference proteome</keyword>
<keyword evidence="6" id="KW-0418">Kinase</keyword>
<evidence type="ECO:0000256" key="2">
    <source>
        <dbReference type="ARBA" id="ARBA00022527"/>
    </source>
</evidence>
<dbReference type="AlphaFoldDB" id="A0A8H3YEW7"/>
<dbReference type="Proteomes" id="UP000620104">
    <property type="component" value="Unassembled WGS sequence"/>
</dbReference>
<dbReference type="InterPro" id="IPR000961">
    <property type="entry name" value="AGC-kinase_C"/>
</dbReference>
<comment type="catalytic activity">
    <reaction evidence="8">
        <text>L-threonyl-[protein] + ATP = O-phospho-L-threonyl-[protein] + ADP + H(+)</text>
        <dbReference type="Rhea" id="RHEA:46608"/>
        <dbReference type="Rhea" id="RHEA-COMP:11060"/>
        <dbReference type="Rhea" id="RHEA-COMP:11605"/>
        <dbReference type="ChEBI" id="CHEBI:15378"/>
        <dbReference type="ChEBI" id="CHEBI:30013"/>
        <dbReference type="ChEBI" id="CHEBI:30616"/>
        <dbReference type="ChEBI" id="CHEBI:61977"/>
        <dbReference type="ChEBI" id="CHEBI:456216"/>
        <dbReference type="EC" id="2.7.11.1"/>
    </reaction>
</comment>
<dbReference type="CDD" id="cd05123">
    <property type="entry name" value="STKc_AGC"/>
    <property type="match status" value="1"/>
</dbReference>
<keyword evidence="4" id="KW-0808">Transferase</keyword>
<dbReference type="GO" id="GO:0007010">
    <property type="term" value="P:cytoskeleton organization"/>
    <property type="evidence" value="ECO:0007669"/>
    <property type="project" value="UniProtKB-ARBA"/>
</dbReference>
<feature type="region of interest" description="Disordered" evidence="10">
    <location>
        <begin position="381"/>
        <end position="406"/>
    </location>
</feature>
<evidence type="ECO:0000256" key="7">
    <source>
        <dbReference type="ARBA" id="ARBA00022840"/>
    </source>
</evidence>
<dbReference type="EC" id="2.7.11.1" evidence="1"/>
<evidence type="ECO:0000256" key="10">
    <source>
        <dbReference type="SAM" id="MobiDB-lite"/>
    </source>
</evidence>
<keyword evidence="2" id="KW-0723">Serine/threonine-protein kinase</keyword>
<gene>
    <name evidence="13" type="ORF">NliqN6_3080</name>
</gene>
<feature type="region of interest" description="Disordered" evidence="10">
    <location>
        <begin position="1103"/>
        <end position="1134"/>
    </location>
</feature>
<dbReference type="InterPro" id="IPR008271">
    <property type="entry name" value="Ser/Thr_kinase_AS"/>
</dbReference>
<evidence type="ECO:0000256" key="5">
    <source>
        <dbReference type="ARBA" id="ARBA00022741"/>
    </source>
</evidence>
<dbReference type="Gene3D" id="1.10.510.10">
    <property type="entry name" value="Transferase(Phosphotransferase) domain 1"/>
    <property type="match status" value="1"/>
</dbReference>
<evidence type="ECO:0000256" key="4">
    <source>
        <dbReference type="ARBA" id="ARBA00022679"/>
    </source>
</evidence>
<keyword evidence="3" id="KW-0597">Phosphoprotein</keyword>
<comment type="catalytic activity">
    <reaction evidence="9">
        <text>L-seryl-[protein] + ATP = O-phospho-L-seryl-[protein] + ADP + H(+)</text>
        <dbReference type="Rhea" id="RHEA:17989"/>
        <dbReference type="Rhea" id="RHEA-COMP:9863"/>
        <dbReference type="Rhea" id="RHEA-COMP:11604"/>
        <dbReference type="ChEBI" id="CHEBI:15378"/>
        <dbReference type="ChEBI" id="CHEBI:29999"/>
        <dbReference type="ChEBI" id="CHEBI:30616"/>
        <dbReference type="ChEBI" id="CHEBI:83421"/>
        <dbReference type="ChEBI" id="CHEBI:456216"/>
        <dbReference type="EC" id="2.7.11.1"/>
    </reaction>
</comment>
<dbReference type="SUPFAM" id="SSF56112">
    <property type="entry name" value="Protein kinase-like (PK-like)"/>
    <property type="match status" value="1"/>
</dbReference>
<dbReference type="Pfam" id="PF00069">
    <property type="entry name" value="Pkinase"/>
    <property type="match status" value="2"/>
</dbReference>
<feature type="compositionally biased region" description="Basic residues" evidence="10">
    <location>
        <begin position="1103"/>
        <end position="1114"/>
    </location>
</feature>
<dbReference type="SMART" id="SM00220">
    <property type="entry name" value="S_TKc"/>
    <property type="match status" value="1"/>
</dbReference>
<feature type="domain" description="AGC-kinase C-terminal" evidence="12">
    <location>
        <begin position="794"/>
        <end position="876"/>
    </location>
</feature>
<feature type="region of interest" description="Disordered" evidence="10">
    <location>
        <begin position="171"/>
        <end position="224"/>
    </location>
</feature>
<evidence type="ECO:0000313" key="14">
    <source>
        <dbReference type="Proteomes" id="UP000620104"/>
    </source>
</evidence>
<evidence type="ECO:0000256" key="6">
    <source>
        <dbReference type="ARBA" id="ARBA00022777"/>
    </source>
</evidence>
<dbReference type="PROSITE" id="PS00108">
    <property type="entry name" value="PROTEIN_KINASE_ST"/>
    <property type="match status" value="1"/>
</dbReference>
<dbReference type="SMART" id="SM00133">
    <property type="entry name" value="S_TK_X"/>
    <property type="match status" value="1"/>
</dbReference>
<feature type="region of interest" description="Disordered" evidence="10">
    <location>
        <begin position="878"/>
        <end position="931"/>
    </location>
</feature>
<keyword evidence="7" id="KW-0067">ATP-binding</keyword>
<evidence type="ECO:0000256" key="3">
    <source>
        <dbReference type="ARBA" id="ARBA00022553"/>
    </source>
</evidence>
<keyword evidence="5" id="KW-0547">Nucleotide-binding</keyword>
<feature type="domain" description="Protein kinase" evidence="11">
    <location>
        <begin position="488"/>
        <end position="793"/>
    </location>
</feature>
<dbReference type="InterPro" id="IPR045270">
    <property type="entry name" value="STKc_AGC"/>
</dbReference>